<keyword evidence="9 13" id="KW-0963">Cytoplasm</keyword>
<dbReference type="GO" id="GO:0006096">
    <property type="term" value="P:glycolytic process"/>
    <property type="evidence" value="ECO:0007669"/>
    <property type="project" value="UniProtKB-UniRule"/>
</dbReference>
<comment type="subcellular location">
    <subcellularLocation>
        <location evidence="13 14">Cytoplasm</location>
    </subcellularLocation>
</comment>
<evidence type="ECO:0000256" key="10">
    <source>
        <dbReference type="ARBA" id="ARBA00023152"/>
    </source>
</evidence>
<evidence type="ECO:0000256" key="14">
    <source>
        <dbReference type="RuleBase" id="RU363013"/>
    </source>
</evidence>
<comment type="pathway">
    <text evidence="2 13 14">Carbohydrate biosynthesis; gluconeogenesis.</text>
</comment>
<evidence type="ECO:0000256" key="13">
    <source>
        <dbReference type="HAMAP-Rule" id="MF_00147"/>
    </source>
</evidence>
<dbReference type="CDD" id="cd00311">
    <property type="entry name" value="TIM"/>
    <property type="match status" value="1"/>
</dbReference>
<dbReference type="OrthoDB" id="9809429at2"/>
<feature type="binding site" evidence="13">
    <location>
        <begin position="9"/>
        <end position="11"/>
    </location>
    <ligand>
        <name>substrate</name>
    </ligand>
</feature>
<evidence type="ECO:0000256" key="2">
    <source>
        <dbReference type="ARBA" id="ARBA00004742"/>
    </source>
</evidence>
<accession>A0A317CA66</accession>
<feature type="binding site" evidence="13">
    <location>
        <begin position="233"/>
        <end position="234"/>
    </location>
    <ligand>
        <name>substrate</name>
    </ligand>
</feature>
<dbReference type="GO" id="GO:0046166">
    <property type="term" value="P:glyceraldehyde-3-phosphate biosynthetic process"/>
    <property type="evidence" value="ECO:0007669"/>
    <property type="project" value="TreeGrafter"/>
</dbReference>
<keyword evidence="11 13" id="KW-0413">Isomerase</keyword>
<dbReference type="Pfam" id="PF00121">
    <property type="entry name" value="TIM"/>
    <property type="match status" value="1"/>
</dbReference>
<dbReference type="PROSITE" id="PS51440">
    <property type="entry name" value="TIM_2"/>
    <property type="match status" value="1"/>
</dbReference>
<keyword evidence="8 13" id="KW-0312">Gluconeogenesis</keyword>
<gene>
    <name evidence="13" type="primary">tpiA</name>
    <name evidence="15" type="ORF">DKT75_21490</name>
</gene>
<evidence type="ECO:0000256" key="4">
    <source>
        <dbReference type="ARBA" id="ARBA00007422"/>
    </source>
</evidence>
<feature type="active site" description="Proton acceptor" evidence="13">
    <location>
        <position position="167"/>
    </location>
</feature>
<dbReference type="InterPro" id="IPR022896">
    <property type="entry name" value="TrioseP_Isoase_bac/euk"/>
</dbReference>
<dbReference type="Gene3D" id="3.20.20.70">
    <property type="entry name" value="Aldolase class I"/>
    <property type="match status" value="1"/>
</dbReference>
<dbReference type="PROSITE" id="PS00171">
    <property type="entry name" value="TIM_1"/>
    <property type="match status" value="1"/>
</dbReference>
<dbReference type="UniPathway" id="UPA00138"/>
<comment type="subunit">
    <text evidence="5 13 14">Homodimer.</text>
</comment>
<dbReference type="NCBIfam" id="TIGR00419">
    <property type="entry name" value="tim"/>
    <property type="match status" value="1"/>
</dbReference>
<keyword evidence="16" id="KW-1185">Reference proteome</keyword>
<evidence type="ECO:0000256" key="6">
    <source>
        <dbReference type="ARBA" id="ARBA00011940"/>
    </source>
</evidence>
<dbReference type="AlphaFoldDB" id="A0A317CA66"/>
<dbReference type="HAMAP" id="MF_00147_B">
    <property type="entry name" value="TIM_B"/>
    <property type="match status" value="1"/>
</dbReference>
<dbReference type="EC" id="5.3.1.1" evidence="6 13"/>
<evidence type="ECO:0000256" key="8">
    <source>
        <dbReference type="ARBA" id="ARBA00022432"/>
    </source>
</evidence>
<evidence type="ECO:0000256" key="11">
    <source>
        <dbReference type="ARBA" id="ARBA00023235"/>
    </source>
</evidence>
<dbReference type="InterPro" id="IPR035990">
    <property type="entry name" value="TIM_sf"/>
</dbReference>
<dbReference type="UniPathway" id="UPA00109">
    <property type="reaction ID" value="UER00189"/>
</dbReference>
<proteinExistence type="inferred from homology"/>
<feature type="active site" description="Electrophile" evidence="13">
    <location>
        <position position="95"/>
    </location>
</feature>
<comment type="pathway">
    <text evidence="3">Carbohydrate metabolism; erythritol degradation.</text>
</comment>
<evidence type="ECO:0000256" key="12">
    <source>
        <dbReference type="ARBA" id="ARBA00055680"/>
    </source>
</evidence>
<comment type="pathway">
    <text evidence="13 14">Carbohydrate degradation; glycolysis; D-glyceraldehyde 3-phosphate from glycerone phosphate: step 1/1.</text>
</comment>
<dbReference type="InterPro" id="IPR013785">
    <property type="entry name" value="Aldolase_TIM"/>
</dbReference>
<evidence type="ECO:0000313" key="15">
    <source>
        <dbReference type="EMBL" id="PWQ92962.1"/>
    </source>
</evidence>
<comment type="function">
    <text evidence="12 13">Involved in the gluconeogenesis. Catalyzes stereospecifically the conversion of dihydroxyacetone phosphate (DHAP) to D-glyceraldehyde-3-phosphate (G3P).</text>
</comment>
<evidence type="ECO:0000256" key="1">
    <source>
        <dbReference type="ARBA" id="ARBA00000474"/>
    </source>
</evidence>
<evidence type="ECO:0000256" key="5">
    <source>
        <dbReference type="ARBA" id="ARBA00011738"/>
    </source>
</evidence>
<sequence>MRRTLIAGNWKLNGSKDSITKLVSELTTGISAVSNVDVAVCSPYIYVPFTESLLTDSPISLGAQDVSMHASGAYTGEVAAVMLKEFSCKYCLVGHSERRAIHGESDDIVVSKFKALKVEGLVPVLCVGESLEDRDQGITMSVVEKQVMAVINECGIDAIDGSVIAYEPVWAIGTGRTASPEQAQEVHAGIRALLERFNKDIAVKTQILYGGSMNPANASALLAMQDIDGGLIGGASLKADDFLAICQAA</sequence>
<dbReference type="GO" id="GO:0019563">
    <property type="term" value="P:glycerol catabolic process"/>
    <property type="evidence" value="ECO:0007669"/>
    <property type="project" value="TreeGrafter"/>
</dbReference>
<dbReference type="PANTHER" id="PTHR21139:SF42">
    <property type="entry name" value="TRIOSEPHOSPHATE ISOMERASE"/>
    <property type="match status" value="1"/>
</dbReference>
<evidence type="ECO:0000256" key="7">
    <source>
        <dbReference type="ARBA" id="ARBA00019397"/>
    </source>
</evidence>
<dbReference type="EMBL" id="QGKL01000044">
    <property type="protein sequence ID" value="PWQ92962.1"/>
    <property type="molecule type" value="Genomic_DNA"/>
</dbReference>
<dbReference type="GO" id="GO:0004807">
    <property type="term" value="F:triose-phosphate isomerase activity"/>
    <property type="evidence" value="ECO:0007669"/>
    <property type="project" value="UniProtKB-UniRule"/>
</dbReference>
<protein>
    <recommendedName>
        <fullName evidence="7 13">Triosephosphate isomerase</fullName>
        <shortName evidence="13">TIM</shortName>
        <shortName evidence="13">TPI</shortName>
        <ecNumber evidence="6 13">5.3.1.1</ecNumber>
    </recommendedName>
    <alternativeName>
        <fullName evidence="13">Triose-phosphate isomerase</fullName>
    </alternativeName>
</protein>
<comment type="similarity">
    <text evidence="4 13 14">Belongs to the triosephosphate isomerase family.</text>
</comment>
<organism evidence="15 16">
    <name type="scientific">Leucothrix arctica</name>
    <dbReference type="NCBI Taxonomy" id="1481894"/>
    <lineage>
        <taxon>Bacteria</taxon>
        <taxon>Pseudomonadati</taxon>
        <taxon>Pseudomonadota</taxon>
        <taxon>Gammaproteobacteria</taxon>
        <taxon>Thiotrichales</taxon>
        <taxon>Thiotrichaceae</taxon>
        <taxon>Leucothrix</taxon>
    </lineage>
</organism>
<reference evidence="15 16" key="1">
    <citation type="submission" date="2018-05" db="EMBL/GenBank/DDBJ databases">
        <title>Leucothrix arctica sp. nov., isolated from Arctic seawater.</title>
        <authorList>
            <person name="Choi A."/>
            <person name="Baek K."/>
        </authorList>
    </citation>
    <scope>NUCLEOTIDE SEQUENCE [LARGE SCALE GENOMIC DNA]</scope>
    <source>
        <strain evidence="15 16">IMCC9719</strain>
    </source>
</reference>
<name>A0A317CA66_9GAMM</name>
<feature type="binding site" evidence="13">
    <location>
        <position position="212"/>
    </location>
    <ligand>
        <name>substrate</name>
    </ligand>
</feature>
<evidence type="ECO:0000256" key="9">
    <source>
        <dbReference type="ARBA" id="ARBA00022490"/>
    </source>
</evidence>
<dbReference type="Proteomes" id="UP000245506">
    <property type="component" value="Unassembled WGS sequence"/>
</dbReference>
<comment type="catalytic activity">
    <reaction evidence="1 13 14">
        <text>D-glyceraldehyde 3-phosphate = dihydroxyacetone phosphate</text>
        <dbReference type="Rhea" id="RHEA:18585"/>
        <dbReference type="ChEBI" id="CHEBI:57642"/>
        <dbReference type="ChEBI" id="CHEBI:59776"/>
        <dbReference type="EC" id="5.3.1.1"/>
    </reaction>
</comment>
<evidence type="ECO:0000313" key="16">
    <source>
        <dbReference type="Proteomes" id="UP000245506"/>
    </source>
</evidence>
<dbReference type="GO" id="GO:0005829">
    <property type="term" value="C:cytosol"/>
    <property type="evidence" value="ECO:0007669"/>
    <property type="project" value="TreeGrafter"/>
</dbReference>
<dbReference type="GO" id="GO:0006094">
    <property type="term" value="P:gluconeogenesis"/>
    <property type="evidence" value="ECO:0007669"/>
    <property type="project" value="UniProtKB-UniRule"/>
</dbReference>
<dbReference type="SUPFAM" id="SSF51351">
    <property type="entry name" value="Triosephosphate isomerase (TIM)"/>
    <property type="match status" value="1"/>
</dbReference>
<dbReference type="InterPro" id="IPR020861">
    <property type="entry name" value="Triosephosphate_isomerase_AS"/>
</dbReference>
<keyword evidence="10 13" id="KW-0324">Glycolysis</keyword>
<feature type="binding site" evidence="13">
    <location>
        <position position="173"/>
    </location>
    <ligand>
        <name>substrate</name>
    </ligand>
</feature>
<dbReference type="FunFam" id="3.20.20.70:FF:000020">
    <property type="entry name" value="Triosephosphate isomerase"/>
    <property type="match status" value="1"/>
</dbReference>
<comment type="caution">
    <text evidence="15">The sequence shown here is derived from an EMBL/GenBank/DDBJ whole genome shotgun (WGS) entry which is preliminary data.</text>
</comment>
<dbReference type="RefSeq" id="WP_109826949.1">
    <property type="nucleotide sequence ID" value="NZ_QGKL01000044.1"/>
</dbReference>
<dbReference type="PANTHER" id="PTHR21139">
    <property type="entry name" value="TRIOSEPHOSPHATE ISOMERASE"/>
    <property type="match status" value="1"/>
</dbReference>
<dbReference type="InterPro" id="IPR000652">
    <property type="entry name" value="Triosephosphate_isomerase"/>
</dbReference>
<evidence type="ECO:0000256" key="3">
    <source>
        <dbReference type="ARBA" id="ARBA00004939"/>
    </source>
</evidence>